<sequence length="102" mass="11710">MAKWPFIAKCQPPTMNAMGSKVIIQPCTINVAWTKLQQPNFHFKGCHETSNFSTKLGCHEISHATKFQKLKFACFLNHHAECTCLNNLCAEFLLRLLFLYFS</sequence>
<dbReference type="AlphaFoldDB" id="A0AAV5L524"/>
<comment type="caution">
    <text evidence="1">The sequence shown here is derived from an EMBL/GenBank/DDBJ whole genome shotgun (WGS) entry which is preliminary data.</text>
</comment>
<dbReference type="EMBL" id="BPVZ01000095">
    <property type="protein sequence ID" value="GKV32365.1"/>
    <property type="molecule type" value="Genomic_DNA"/>
</dbReference>
<evidence type="ECO:0000313" key="2">
    <source>
        <dbReference type="Proteomes" id="UP001054252"/>
    </source>
</evidence>
<gene>
    <name evidence="1" type="ORF">SLEP1_g40979</name>
</gene>
<evidence type="ECO:0000313" key="1">
    <source>
        <dbReference type="EMBL" id="GKV32365.1"/>
    </source>
</evidence>
<organism evidence="1 2">
    <name type="scientific">Rubroshorea leprosula</name>
    <dbReference type="NCBI Taxonomy" id="152421"/>
    <lineage>
        <taxon>Eukaryota</taxon>
        <taxon>Viridiplantae</taxon>
        <taxon>Streptophyta</taxon>
        <taxon>Embryophyta</taxon>
        <taxon>Tracheophyta</taxon>
        <taxon>Spermatophyta</taxon>
        <taxon>Magnoliopsida</taxon>
        <taxon>eudicotyledons</taxon>
        <taxon>Gunneridae</taxon>
        <taxon>Pentapetalae</taxon>
        <taxon>rosids</taxon>
        <taxon>malvids</taxon>
        <taxon>Malvales</taxon>
        <taxon>Dipterocarpaceae</taxon>
        <taxon>Rubroshorea</taxon>
    </lineage>
</organism>
<name>A0AAV5L524_9ROSI</name>
<accession>A0AAV5L524</accession>
<dbReference type="Proteomes" id="UP001054252">
    <property type="component" value="Unassembled WGS sequence"/>
</dbReference>
<proteinExistence type="predicted"/>
<keyword evidence="2" id="KW-1185">Reference proteome</keyword>
<protein>
    <submittedName>
        <fullName evidence="1">Uncharacterized protein</fullName>
    </submittedName>
</protein>
<reference evidence="1 2" key="1">
    <citation type="journal article" date="2021" name="Commun. Biol.">
        <title>The genome of Shorea leprosula (Dipterocarpaceae) highlights the ecological relevance of drought in aseasonal tropical rainforests.</title>
        <authorList>
            <person name="Ng K.K.S."/>
            <person name="Kobayashi M.J."/>
            <person name="Fawcett J.A."/>
            <person name="Hatakeyama M."/>
            <person name="Paape T."/>
            <person name="Ng C.H."/>
            <person name="Ang C.C."/>
            <person name="Tnah L.H."/>
            <person name="Lee C.T."/>
            <person name="Nishiyama T."/>
            <person name="Sese J."/>
            <person name="O'Brien M.J."/>
            <person name="Copetti D."/>
            <person name="Mohd Noor M.I."/>
            <person name="Ong R.C."/>
            <person name="Putra M."/>
            <person name="Sireger I.Z."/>
            <person name="Indrioko S."/>
            <person name="Kosugi Y."/>
            <person name="Izuno A."/>
            <person name="Isagi Y."/>
            <person name="Lee S.L."/>
            <person name="Shimizu K.K."/>
        </authorList>
    </citation>
    <scope>NUCLEOTIDE SEQUENCE [LARGE SCALE GENOMIC DNA]</scope>
    <source>
        <strain evidence="1">214</strain>
    </source>
</reference>